<accession>A0ABT4LJ96</accession>
<dbReference type="Gene3D" id="3.40.50.2000">
    <property type="entry name" value="Glycogen Phosphorylase B"/>
    <property type="match status" value="2"/>
</dbReference>
<dbReference type="InterPro" id="IPR050194">
    <property type="entry name" value="Glycosyltransferase_grp1"/>
</dbReference>
<dbReference type="Pfam" id="PF13692">
    <property type="entry name" value="Glyco_trans_1_4"/>
    <property type="match status" value="1"/>
</dbReference>
<gene>
    <name evidence="1" type="ORF">O4H49_10190</name>
</gene>
<comment type="caution">
    <text evidence="1">The sequence shown here is derived from an EMBL/GenBank/DDBJ whole genome shotgun (WGS) entry which is preliminary data.</text>
</comment>
<dbReference type="PANTHER" id="PTHR45947:SF3">
    <property type="entry name" value="SULFOQUINOVOSYL TRANSFERASE SQD2"/>
    <property type="match status" value="1"/>
</dbReference>
<keyword evidence="2" id="KW-1185">Reference proteome</keyword>
<name>A0ABT4LJ96_9PROT</name>
<evidence type="ECO:0000313" key="2">
    <source>
        <dbReference type="Proteomes" id="UP001069802"/>
    </source>
</evidence>
<sequence>MRVAFYAPLKSPRHPTPSGDRHIARLLIKALESRGCDVEIASHLRSRDGLGDPERQRRLQQVGDKLAQRYIRKTLALPPAQRPDLWLTYHLYYKAADWIGPKVCKALKIPYVVVEASVANKRAGGPWDLGHRAVLSALSQAECVISLNPHDTHCLPQSIRSWSLPPFIESDQISAALTNKTACRQELAKQYALDPGKQWLLSIAMMRPGDKLTSYQVLARALRGLPDLSWQLLIVGDGRAREQVQAAFSWAAEQKVIFAGELTGEQLGRVIPGCDIYVWPAVNEAFGLSLLEAQAGGLPVIAGNTGGVPAVVANGETGILTTPGDPVAFAAALRCLMTAPVRRRSMGQAAAEKVEGMHSLAIAGERLEAILKTCQKGYIQPGLPLFDFCHEQKSETGNTEES</sequence>
<dbReference type="EMBL" id="JAPWGY010000003">
    <property type="protein sequence ID" value="MCZ4281147.1"/>
    <property type="molecule type" value="Genomic_DNA"/>
</dbReference>
<dbReference type="PANTHER" id="PTHR45947">
    <property type="entry name" value="SULFOQUINOVOSYL TRANSFERASE SQD2"/>
    <property type="match status" value="1"/>
</dbReference>
<dbReference type="RefSeq" id="WP_269423325.1">
    <property type="nucleotide sequence ID" value="NZ_JAPWGY010000003.1"/>
</dbReference>
<reference evidence="1" key="1">
    <citation type="submission" date="2022-12" db="EMBL/GenBank/DDBJ databases">
        <title>Bacterial isolates from different developmental stages of Nematostella vectensis.</title>
        <authorList>
            <person name="Fraune S."/>
        </authorList>
    </citation>
    <scope>NUCLEOTIDE SEQUENCE</scope>
    <source>
        <strain evidence="1">G21630-S1</strain>
    </source>
</reference>
<dbReference type="Proteomes" id="UP001069802">
    <property type="component" value="Unassembled WGS sequence"/>
</dbReference>
<dbReference type="SUPFAM" id="SSF53756">
    <property type="entry name" value="UDP-Glycosyltransferase/glycogen phosphorylase"/>
    <property type="match status" value="1"/>
</dbReference>
<organism evidence="1 2">
    <name type="scientific">Kiloniella laminariae</name>
    <dbReference type="NCBI Taxonomy" id="454162"/>
    <lineage>
        <taxon>Bacteria</taxon>
        <taxon>Pseudomonadati</taxon>
        <taxon>Pseudomonadota</taxon>
        <taxon>Alphaproteobacteria</taxon>
        <taxon>Rhodospirillales</taxon>
        <taxon>Kiloniellaceae</taxon>
        <taxon>Kiloniella</taxon>
    </lineage>
</organism>
<protein>
    <submittedName>
        <fullName evidence="1">Glycosyltransferase family 4 protein</fullName>
    </submittedName>
</protein>
<proteinExistence type="predicted"/>
<evidence type="ECO:0000313" key="1">
    <source>
        <dbReference type="EMBL" id="MCZ4281147.1"/>
    </source>
</evidence>
<dbReference type="CDD" id="cd03801">
    <property type="entry name" value="GT4_PimA-like"/>
    <property type="match status" value="1"/>
</dbReference>